<proteinExistence type="predicted"/>
<dbReference type="PANTHER" id="PTHR32347:SF23">
    <property type="entry name" value="BLL5650 PROTEIN"/>
    <property type="match status" value="1"/>
</dbReference>
<reference evidence="4 5" key="1">
    <citation type="submission" date="2018-06" db="EMBL/GenBank/DDBJ databases">
        <title>Mucibacter soli gen. nov., sp. nov., a new member of the family Chitinophagaceae producing mucin.</title>
        <authorList>
            <person name="Kim M.-K."/>
            <person name="Park S."/>
            <person name="Kim T.-S."/>
            <person name="Joung Y."/>
            <person name="Han J.-H."/>
            <person name="Kim S.B."/>
        </authorList>
    </citation>
    <scope>NUCLEOTIDE SEQUENCE [LARGE SCALE GENOMIC DNA]</scope>
    <source>
        <strain evidence="4 5">R1-15</strain>
    </source>
</reference>
<dbReference type="AlphaFoldDB" id="A0A2W2BM17"/>
<sequence>MRIKYYSILLASLLLFSCGKKEQQFDSSGTFETDETIISAEATGPIRTLDLAEGQTLKAGQMIGYIDTTQLYYKKRQLERQIGANLSQLPDVATQLASLRQQLKTAEHELNRTRNVVSTGAAVGKELDDRQAQVDLLKKQIAAQESSLSVSTKTITQSTSPIVEQIAQLNDQLQKSYIINPINGTVLTKYAQANEMATTGKALYKIADLSYLNLRAYITGNQFAQAKLGQHVKVFTDDGNGKYKTYDGTIIWIADKAEFTPKTIQTKEERANLVYAIKVRVKNDGYLKIGMYADLNLTDHEK</sequence>
<evidence type="ECO:0000313" key="5">
    <source>
        <dbReference type="Proteomes" id="UP000248745"/>
    </source>
</evidence>
<dbReference type="EMBL" id="QKTW01000003">
    <property type="protein sequence ID" value="PZF74486.1"/>
    <property type="molecule type" value="Genomic_DNA"/>
</dbReference>
<gene>
    <name evidence="4" type="ORF">DN068_02595</name>
</gene>
<keyword evidence="2 3" id="KW-0175">Coiled coil</keyword>
<name>A0A2W2BM17_9BACT</name>
<accession>A0A2W2BM17</accession>
<dbReference type="Gene3D" id="2.40.30.170">
    <property type="match status" value="1"/>
</dbReference>
<dbReference type="SUPFAM" id="SSF111369">
    <property type="entry name" value="HlyD-like secretion proteins"/>
    <property type="match status" value="1"/>
</dbReference>
<dbReference type="GO" id="GO:0030313">
    <property type="term" value="C:cell envelope"/>
    <property type="evidence" value="ECO:0007669"/>
    <property type="project" value="UniProtKB-SubCell"/>
</dbReference>
<protein>
    <submittedName>
        <fullName evidence="4">HlyD family secretion protein</fullName>
    </submittedName>
</protein>
<evidence type="ECO:0000256" key="3">
    <source>
        <dbReference type="SAM" id="Coils"/>
    </source>
</evidence>
<comment type="caution">
    <text evidence="4">The sequence shown here is derived from an EMBL/GenBank/DDBJ whole genome shotgun (WGS) entry which is preliminary data.</text>
</comment>
<dbReference type="InterPro" id="IPR050465">
    <property type="entry name" value="UPF0194_transport"/>
</dbReference>
<organism evidence="4 5">
    <name type="scientific">Taibaiella soli</name>
    <dbReference type="NCBI Taxonomy" id="1649169"/>
    <lineage>
        <taxon>Bacteria</taxon>
        <taxon>Pseudomonadati</taxon>
        <taxon>Bacteroidota</taxon>
        <taxon>Chitinophagia</taxon>
        <taxon>Chitinophagales</taxon>
        <taxon>Chitinophagaceae</taxon>
        <taxon>Taibaiella</taxon>
    </lineage>
</organism>
<comment type="subcellular location">
    <subcellularLocation>
        <location evidence="1">Cell envelope</location>
    </subcellularLocation>
</comment>
<dbReference type="PANTHER" id="PTHR32347">
    <property type="entry name" value="EFFLUX SYSTEM COMPONENT YKNX-RELATED"/>
    <property type="match status" value="1"/>
</dbReference>
<dbReference type="RefSeq" id="WP_110997324.1">
    <property type="nucleotide sequence ID" value="NZ_QKTW01000003.1"/>
</dbReference>
<dbReference type="PROSITE" id="PS51257">
    <property type="entry name" value="PROKAR_LIPOPROTEIN"/>
    <property type="match status" value="1"/>
</dbReference>
<dbReference type="OrthoDB" id="9778236at2"/>
<feature type="coiled-coil region" evidence="3">
    <location>
        <begin position="89"/>
        <end position="116"/>
    </location>
</feature>
<dbReference type="Gene3D" id="2.40.50.100">
    <property type="match status" value="1"/>
</dbReference>
<keyword evidence="5" id="KW-1185">Reference proteome</keyword>
<evidence type="ECO:0000256" key="2">
    <source>
        <dbReference type="ARBA" id="ARBA00023054"/>
    </source>
</evidence>
<evidence type="ECO:0000256" key="1">
    <source>
        <dbReference type="ARBA" id="ARBA00004196"/>
    </source>
</evidence>
<evidence type="ECO:0000313" key="4">
    <source>
        <dbReference type="EMBL" id="PZF74486.1"/>
    </source>
</evidence>
<dbReference type="Proteomes" id="UP000248745">
    <property type="component" value="Unassembled WGS sequence"/>
</dbReference>